<comment type="similarity">
    <text evidence="1">Belongs to the pseudouridine synthase RluA family.</text>
</comment>
<evidence type="ECO:0000256" key="1">
    <source>
        <dbReference type="ARBA" id="ARBA00010876"/>
    </source>
</evidence>
<reference evidence="3 4" key="1">
    <citation type="submission" date="2019-06" db="EMBL/GenBank/DDBJ databases">
        <title>Draft genome of Aliikangiella marina GYP-15.</title>
        <authorList>
            <person name="Wang G."/>
        </authorList>
    </citation>
    <scope>NUCLEOTIDE SEQUENCE [LARGE SCALE GENOMIC DNA]</scope>
    <source>
        <strain evidence="3 4">GYP-15</strain>
    </source>
</reference>
<dbReference type="PANTHER" id="PTHR21600:SF87">
    <property type="entry name" value="RNA PSEUDOURIDYLATE SYNTHASE DOMAIN-CONTAINING PROTEIN 1"/>
    <property type="match status" value="1"/>
</dbReference>
<evidence type="ECO:0000313" key="3">
    <source>
        <dbReference type="EMBL" id="TQV76542.1"/>
    </source>
</evidence>
<dbReference type="InterPro" id="IPR050188">
    <property type="entry name" value="RluA_PseudoU_synthase"/>
</dbReference>
<dbReference type="AlphaFoldDB" id="A0A545TH37"/>
<dbReference type="NCBIfam" id="TIGR01621">
    <property type="entry name" value="RluA-like"/>
    <property type="match status" value="1"/>
</dbReference>
<dbReference type="CDD" id="cd02869">
    <property type="entry name" value="PseudoU_synth_RluA_like"/>
    <property type="match status" value="1"/>
</dbReference>
<dbReference type="SUPFAM" id="SSF55120">
    <property type="entry name" value="Pseudouridine synthase"/>
    <property type="match status" value="1"/>
</dbReference>
<gene>
    <name evidence="3" type="ORF">FLL45_00840</name>
</gene>
<dbReference type="PROSITE" id="PS01129">
    <property type="entry name" value="PSI_RLU"/>
    <property type="match status" value="1"/>
</dbReference>
<dbReference type="GO" id="GO:0003723">
    <property type="term" value="F:RNA binding"/>
    <property type="evidence" value="ECO:0007669"/>
    <property type="project" value="InterPro"/>
</dbReference>
<dbReference type="PANTHER" id="PTHR21600">
    <property type="entry name" value="MITOCHONDRIAL RNA PSEUDOURIDINE SYNTHASE"/>
    <property type="match status" value="1"/>
</dbReference>
<dbReference type="InterPro" id="IPR006224">
    <property type="entry name" value="PsdUridine_synth_RluA-like_CS"/>
</dbReference>
<dbReference type="InterPro" id="IPR020103">
    <property type="entry name" value="PsdUridine_synth_cat_dom_sf"/>
</dbReference>
<organism evidence="3 4">
    <name type="scientific">Aliikangiella marina</name>
    <dbReference type="NCBI Taxonomy" id="1712262"/>
    <lineage>
        <taxon>Bacteria</taxon>
        <taxon>Pseudomonadati</taxon>
        <taxon>Pseudomonadota</taxon>
        <taxon>Gammaproteobacteria</taxon>
        <taxon>Oceanospirillales</taxon>
        <taxon>Pleioneaceae</taxon>
        <taxon>Aliikangiella</taxon>
    </lineage>
</organism>
<dbReference type="Pfam" id="PF00849">
    <property type="entry name" value="PseudoU_synth_2"/>
    <property type="match status" value="1"/>
</dbReference>
<dbReference type="OrthoDB" id="9807829at2"/>
<dbReference type="GO" id="GO:0009982">
    <property type="term" value="F:pseudouridine synthase activity"/>
    <property type="evidence" value="ECO:0007669"/>
    <property type="project" value="InterPro"/>
</dbReference>
<dbReference type="Gene3D" id="3.30.2350.10">
    <property type="entry name" value="Pseudouridine synthase"/>
    <property type="match status" value="1"/>
</dbReference>
<dbReference type="InterPro" id="IPR006508">
    <property type="entry name" value="PsdUridine_synth_RluA-like"/>
</dbReference>
<proteinExistence type="inferred from homology"/>
<protein>
    <submittedName>
        <fullName evidence="3">TIGR01621 family pseudouridine synthase</fullName>
    </submittedName>
</protein>
<dbReference type="Proteomes" id="UP000317839">
    <property type="component" value="Unassembled WGS sequence"/>
</dbReference>
<dbReference type="InterPro" id="IPR006145">
    <property type="entry name" value="PsdUridine_synth_RsuA/RluA"/>
</dbReference>
<sequence length="218" mass="24262">MEYQILLNNSDFIAINKPAGVNFHTEDDQPGIAALLEKSLSCDLFPVHRLDKMTSGVLLFAKSQNAARDLSRLFANKNVFKKYLAISAKKPKKKQGKVIGDMVKARNGSWKLTHSRDNPAITQFTSRALVPGIRVFWVTPTTGKTHQIRVALKSIGSPILGDVRYGASEADRGYLHAYQIQFAWRGDDIKITCTPDTGELFDHQNLKTILAGFESLDT</sequence>
<name>A0A545TH37_9GAMM</name>
<evidence type="ECO:0000313" key="4">
    <source>
        <dbReference type="Proteomes" id="UP000317839"/>
    </source>
</evidence>
<dbReference type="GO" id="GO:0140098">
    <property type="term" value="F:catalytic activity, acting on RNA"/>
    <property type="evidence" value="ECO:0007669"/>
    <property type="project" value="UniProtKB-ARBA"/>
</dbReference>
<dbReference type="GO" id="GO:0000455">
    <property type="term" value="P:enzyme-directed rRNA pseudouridine synthesis"/>
    <property type="evidence" value="ECO:0007669"/>
    <property type="project" value="TreeGrafter"/>
</dbReference>
<evidence type="ECO:0000259" key="2">
    <source>
        <dbReference type="Pfam" id="PF00849"/>
    </source>
</evidence>
<accession>A0A545TH37</accession>
<keyword evidence="4" id="KW-1185">Reference proteome</keyword>
<feature type="domain" description="Pseudouridine synthase RsuA/RluA-like" evidence="2">
    <location>
        <begin position="11"/>
        <end position="153"/>
    </location>
</feature>
<dbReference type="RefSeq" id="WP_142887902.1">
    <property type="nucleotide sequence ID" value="NZ_VIKR01000001.1"/>
</dbReference>
<dbReference type="EMBL" id="VIKR01000001">
    <property type="protein sequence ID" value="TQV76542.1"/>
    <property type="molecule type" value="Genomic_DNA"/>
</dbReference>
<comment type="caution">
    <text evidence="3">The sequence shown here is derived from an EMBL/GenBank/DDBJ whole genome shotgun (WGS) entry which is preliminary data.</text>
</comment>